<keyword evidence="7" id="KW-0325">Glycoprotein</keyword>
<keyword evidence="6" id="KW-0411">Iron-sulfur</keyword>
<evidence type="ECO:0000259" key="11">
    <source>
        <dbReference type="PROSITE" id="PS51085"/>
    </source>
</evidence>
<dbReference type="InterPro" id="IPR056585">
    <property type="entry name" value="Leprecan_dom"/>
</dbReference>
<sequence>MFLLLLLRCHKNITYRADTLKRRLVSDRLPQVPVCVTQAQIPGRGSYVYAGYTGGVTIVRNGRRVLKTIEISGTPSCMITFGNVLVLACQPQNSLNVFDAESGEPVFEMSFAEELKITSMSHPSTYLDKILVGFSNGQLHLINIKSGKIVHKFAKLKDATAVTCLEQTRLTDVYAIGFESGHICVYNIKYEKLLFSGDQEGSVTAVTFRTDGVDTMLTGNSSGCISVWSLDEKKLLGQLRESHKGRITSLHALWGQPFCFSTGSDNRIVKWVFDSEMSMPEVHTIAEGHSAQINCVMFYNDLRLLTAGADGSLRSFHAVRDDIFHNLGTVADKVKSGSHIKEEAIGMDIGWVRSSSWDDVVCIHKNNAAVSSWSTRRQAVGTKTFCHQRFYKSPRFVQHMASSIRLSSCGNMVFIGYTSGHLDVFNIQSGLYRGSFNDPSLSNGLQEDRYPRAHDYKVCGVESDKLNKTLISCDVNGIMKFWNLKEYTYEGMLPLSAGVVRTVFNRNNHLAAVAFTSGDIKIIDTICKTTVRHFKSAHKMEICALSFAPDGKWIVTADKQGYLKVWDLMAGSLIDAVKFEHTCIGLSFAENGTYLASVHEGQRAIYLWANMTLFGSSSNVTAIENDDSAVGLAALPSLPYDNSDMGNDSENDGGNKEIKEEVVSDDDYYDEKKSMDTYDAMAVQRMGSGENANTDMLIQFSGLPLPRWANLPDLDVIRSRNKPKEAPKKPENAPFFLPSVSTVGGFEFERENKDDQSAVIREKSVMAKRKLLEIDTNLLRNLLECSESIDGYLMALENLTQASISSIDFQIKSLPPYAFAAFFRMCRIGLQCTISYELIQSYLSVMLKYHSVDMWKTQPMDIADEEQDYSEKLNEEMRLLHSVLVEKWEKLESDLLDNAALINWIKNAMMIARSCGKLVRSVFYGFAARRHISVSTIARHGDYEWEDPKSEADVVNITYILRDGTIKRVRGKIGDNVMYLAHRHDVELEGACEASLACSTCHVYVDEKFLDKLEEPKEEEEDMLDLAPVLRPNSRLSCQIILKPELDGLVMTSWFVPLLLFLLRGTFGTHDEPEMTFEIYYEAGRQAYTEGDWAQCVGFLLRAVDDFRFYCDEVVWCREKCSRISQPFFSKGGQKYTELSIQYTQAQVSLCLLRCKQERFTEMRPAIRDIEIYEQFVSREPFKYLQFCYHKMGDLRAAVKYAYTHWIANPSDPDTLNNIGIFMKDPKFDNSMLVDKLRMKFEEKYLDGLDAYADEDWLHCIQNFETAFVEFLAEENSCRLLCDDKLDWETVNGFNPEMSIIFTSVYTSVLRCRSQCVEKLSRVNGRKIPNLLASIFEHLQICYYNVNRGRDAAEAVANALLLGRNSVVMRRNKFYYMNKYNRPELFEPTENVVELYERIVLEGRFLNFIDSRFKFENNMLPAETAEDRASLAVSVDIVDRFDYTKLETDVHHWRLFGTRIGSYASSNSA</sequence>
<dbReference type="Pfam" id="PF04192">
    <property type="entry name" value="Utp21"/>
    <property type="match status" value="1"/>
</dbReference>
<dbReference type="SUPFAM" id="SSF50998">
    <property type="entry name" value="Quinoprotein alcohol dehydrogenase-like"/>
    <property type="match status" value="1"/>
</dbReference>
<dbReference type="Pfam" id="PF00111">
    <property type="entry name" value="Fer2"/>
    <property type="match status" value="1"/>
</dbReference>
<comment type="similarity">
    <text evidence="1">Belongs to the leprecan family.</text>
</comment>
<name>A0AA39H4U0_9BILA</name>
<feature type="compositionally biased region" description="Basic and acidic residues" evidence="10">
    <location>
        <begin position="653"/>
        <end position="662"/>
    </location>
</feature>
<reference evidence="12" key="1">
    <citation type="submission" date="2023-06" db="EMBL/GenBank/DDBJ databases">
        <title>Genomic analysis of the entomopathogenic nematode Steinernema hermaphroditum.</title>
        <authorList>
            <person name="Schwarz E.M."/>
            <person name="Heppert J.K."/>
            <person name="Baniya A."/>
            <person name="Schwartz H.T."/>
            <person name="Tan C.-H."/>
            <person name="Antoshechkin I."/>
            <person name="Sternberg P.W."/>
            <person name="Goodrich-Blair H."/>
            <person name="Dillman A.R."/>
        </authorList>
    </citation>
    <scope>NUCLEOTIDE SEQUENCE</scope>
    <source>
        <strain evidence="12">PS9179</strain>
        <tissue evidence="12">Whole animal</tissue>
    </source>
</reference>
<evidence type="ECO:0000313" key="12">
    <source>
        <dbReference type="EMBL" id="KAK0397797.1"/>
    </source>
</evidence>
<dbReference type="Pfam" id="PF25168">
    <property type="entry name" value="Beta-prop_WDR36-Utp21_2nd"/>
    <property type="match status" value="1"/>
</dbReference>
<evidence type="ECO:0000256" key="5">
    <source>
        <dbReference type="ARBA" id="ARBA00023004"/>
    </source>
</evidence>
<dbReference type="InterPro" id="IPR018298">
    <property type="entry name" value="Adrenodoxin_Fe-S_BS"/>
</dbReference>
<dbReference type="PANTHER" id="PTHR22840">
    <property type="entry name" value="WD REPEAT-CONTAINING PROTEIN 36"/>
    <property type="match status" value="1"/>
</dbReference>
<evidence type="ECO:0000256" key="1">
    <source>
        <dbReference type="ARBA" id="ARBA00006487"/>
    </source>
</evidence>
<evidence type="ECO:0000256" key="7">
    <source>
        <dbReference type="ARBA" id="ARBA00023180"/>
    </source>
</evidence>
<feature type="repeat" description="WD" evidence="9">
    <location>
        <begin position="535"/>
        <end position="576"/>
    </location>
</feature>
<dbReference type="InterPro" id="IPR001055">
    <property type="entry name" value="Adrenodoxin-like"/>
</dbReference>
<dbReference type="Pfam" id="PF23557">
    <property type="entry name" value="TPR_leprecan"/>
    <property type="match status" value="1"/>
</dbReference>
<accession>A0AA39H4U0</accession>
<organism evidence="12 13">
    <name type="scientific">Steinernema hermaphroditum</name>
    <dbReference type="NCBI Taxonomy" id="289476"/>
    <lineage>
        <taxon>Eukaryota</taxon>
        <taxon>Metazoa</taxon>
        <taxon>Ecdysozoa</taxon>
        <taxon>Nematoda</taxon>
        <taxon>Chromadorea</taxon>
        <taxon>Rhabditida</taxon>
        <taxon>Tylenchina</taxon>
        <taxon>Panagrolaimomorpha</taxon>
        <taxon>Strongyloidoidea</taxon>
        <taxon>Steinernematidae</taxon>
        <taxon>Steinernema</taxon>
    </lineage>
</organism>
<gene>
    <name evidence="12" type="ORF">QR680_002274</name>
</gene>
<feature type="region of interest" description="Disordered" evidence="10">
    <location>
        <begin position="641"/>
        <end position="666"/>
    </location>
</feature>
<keyword evidence="4" id="KW-0732">Signal</keyword>
<keyword evidence="3" id="KW-0479">Metal-binding</keyword>
<evidence type="ECO:0000256" key="10">
    <source>
        <dbReference type="SAM" id="MobiDB-lite"/>
    </source>
</evidence>
<dbReference type="InterPro" id="IPR059157">
    <property type="entry name" value="WDR36-Utp21_N"/>
</dbReference>
<evidence type="ECO:0000313" key="13">
    <source>
        <dbReference type="Proteomes" id="UP001175271"/>
    </source>
</evidence>
<keyword evidence="13" id="KW-1185">Reference proteome</keyword>
<dbReference type="InterPro" id="IPR011990">
    <property type="entry name" value="TPR-like_helical_dom_sf"/>
</dbReference>
<dbReference type="InterPro" id="IPR001041">
    <property type="entry name" value="2Fe-2S_ferredoxin-type"/>
</dbReference>
<dbReference type="EMBL" id="JAUCMV010000005">
    <property type="protein sequence ID" value="KAK0397797.1"/>
    <property type="molecule type" value="Genomic_DNA"/>
</dbReference>
<dbReference type="PROSITE" id="PS50082">
    <property type="entry name" value="WD_REPEATS_2"/>
    <property type="match status" value="1"/>
</dbReference>
<dbReference type="Pfam" id="PF25171">
    <property type="entry name" value="Beta-prop_WDR36-Utp21_1st"/>
    <property type="match status" value="1"/>
</dbReference>
<dbReference type="InterPro" id="IPR015943">
    <property type="entry name" value="WD40/YVTN_repeat-like_dom_sf"/>
</dbReference>
<dbReference type="PROSITE" id="PS00814">
    <property type="entry name" value="ADX"/>
    <property type="match status" value="1"/>
</dbReference>
<dbReference type="CDD" id="cd00207">
    <property type="entry name" value="fer2"/>
    <property type="match status" value="1"/>
</dbReference>
<keyword evidence="9" id="KW-0853">WD repeat</keyword>
<dbReference type="GO" id="GO:0006364">
    <property type="term" value="P:rRNA processing"/>
    <property type="evidence" value="ECO:0007669"/>
    <property type="project" value="InterPro"/>
</dbReference>
<keyword evidence="2" id="KW-0001">2Fe-2S</keyword>
<keyword evidence="5" id="KW-0408">Iron</keyword>
<evidence type="ECO:0000256" key="3">
    <source>
        <dbReference type="ARBA" id="ARBA00022723"/>
    </source>
</evidence>
<feature type="domain" description="2Fe-2S ferredoxin-type" evidence="11">
    <location>
        <begin position="955"/>
        <end position="1056"/>
    </location>
</feature>
<dbReference type="SUPFAM" id="SSF50978">
    <property type="entry name" value="WD40 repeat-like"/>
    <property type="match status" value="1"/>
</dbReference>
<dbReference type="InterPro" id="IPR036010">
    <property type="entry name" value="2Fe-2S_ferredoxin-like_sf"/>
</dbReference>
<dbReference type="GO" id="GO:0140647">
    <property type="term" value="P:P450-containing electron transport chain"/>
    <property type="evidence" value="ECO:0007669"/>
    <property type="project" value="InterPro"/>
</dbReference>
<evidence type="ECO:0000256" key="4">
    <source>
        <dbReference type="ARBA" id="ARBA00022729"/>
    </source>
</evidence>
<evidence type="ECO:0000256" key="9">
    <source>
        <dbReference type="PROSITE-ProRule" id="PRU00221"/>
    </source>
</evidence>
<dbReference type="PANTHER" id="PTHR22840:SF12">
    <property type="entry name" value="WD REPEAT-CONTAINING PROTEIN 36"/>
    <property type="match status" value="1"/>
</dbReference>
<dbReference type="SMART" id="SM00320">
    <property type="entry name" value="WD40"/>
    <property type="match status" value="8"/>
</dbReference>
<dbReference type="PROSITE" id="PS50294">
    <property type="entry name" value="WD_REPEATS_REGION"/>
    <property type="match status" value="1"/>
</dbReference>
<evidence type="ECO:0000256" key="6">
    <source>
        <dbReference type="ARBA" id="ARBA00023014"/>
    </source>
</evidence>
<dbReference type="GO" id="GO:0046872">
    <property type="term" value="F:metal ion binding"/>
    <property type="evidence" value="ECO:0007669"/>
    <property type="project" value="UniProtKB-KW"/>
</dbReference>
<evidence type="ECO:0000256" key="2">
    <source>
        <dbReference type="ARBA" id="ARBA00022714"/>
    </source>
</evidence>
<dbReference type="InterPro" id="IPR012675">
    <property type="entry name" value="Beta-grasp_dom_sf"/>
</dbReference>
<comment type="caution">
    <text evidence="12">The sequence shown here is derived from an EMBL/GenBank/DDBJ whole genome shotgun (WGS) entry which is preliminary data.</text>
</comment>
<proteinExistence type="inferred from homology"/>
<dbReference type="GO" id="GO:0034388">
    <property type="term" value="C:Pwp2p-containing subcomplex of 90S preribosome"/>
    <property type="evidence" value="ECO:0007669"/>
    <property type="project" value="TreeGrafter"/>
</dbReference>
<dbReference type="SUPFAM" id="SSF54292">
    <property type="entry name" value="2Fe-2S ferredoxin-like"/>
    <property type="match status" value="1"/>
</dbReference>
<evidence type="ECO:0000256" key="8">
    <source>
        <dbReference type="ARBA" id="ARBA00034078"/>
    </source>
</evidence>
<dbReference type="InterPro" id="IPR001680">
    <property type="entry name" value="WD40_rpt"/>
</dbReference>
<dbReference type="InterPro" id="IPR011047">
    <property type="entry name" value="Quinoprotein_ADH-like_sf"/>
</dbReference>
<dbReference type="Proteomes" id="UP001175271">
    <property type="component" value="Unassembled WGS sequence"/>
</dbReference>
<dbReference type="PRINTS" id="PR00355">
    <property type="entry name" value="ADRENODOXIN"/>
</dbReference>
<dbReference type="GO" id="GO:0051537">
    <property type="term" value="F:2 iron, 2 sulfur cluster binding"/>
    <property type="evidence" value="ECO:0007669"/>
    <property type="project" value="UniProtKB-KW"/>
</dbReference>
<dbReference type="PROSITE" id="PS51085">
    <property type="entry name" value="2FE2S_FER_2"/>
    <property type="match status" value="1"/>
</dbReference>
<dbReference type="Gene3D" id="1.25.40.10">
    <property type="entry name" value="Tetratricopeptide repeat domain"/>
    <property type="match status" value="2"/>
</dbReference>
<dbReference type="InterPro" id="IPR007319">
    <property type="entry name" value="WDR36/Utp21_C"/>
</dbReference>
<comment type="cofactor">
    <cofactor evidence="8">
        <name>[2Fe-2S] cluster</name>
        <dbReference type="ChEBI" id="CHEBI:190135"/>
    </cofactor>
</comment>
<dbReference type="GO" id="GO:0032040">
    <property type="term" value="C:small-subunit processome"/>
    <property type="evidence" value="ECO:0007669"/>
    <property type="project" value="InterPro"/>
</dbReference>
<dbReference type="Gene3D" id="2.130.10.10">
    <property type="entry name" value="YVTN repeat-like/Quinoprotein amine dehydrogenase"/>
    <property type="match status" value="2"/>
</dbReference>
<dbReference type="InterPro" id="IPR036322">
    <property type="entry name" value="WD40_repeat_dom_sf"/>
</dbReference>
<protein>
    <recommendedName>
        <fullName evidence="11">2Fe-2S ferredoxin-type domain-containing protein</fullName>
    </recommendedName>
</protein>
<dbReference type="Gene3D" id="3.10.20.30">
    <property type="match status" value="1"/>
</dbReference>